<evidence type="ECO:0000256" key="8">
    <source>
        <dbReference type="ARBA" id="ARBA00022741"/>
    </source>
</evidence>
<keyword evidence="7" id="KW-0677">Repeat</keyword>
<gene>
    <name evidence="15" type="ORF">HKX05_00270</name>
    <name evidence="16" type="ORF">HLV41_13575</name>
</gene>
<keyword evidence="4" id="KW-0285">Flavoprotein</keyword>
<evidence type="ECO:0000313" key="16">
    <source>
        <dbReference type="EMBL" id="NVP32076.1"/>
    </source>
</evidence>
<dbReference type="GO" id="GO:0005524">
    <property type="term" value="F:ATP binding"/>
    <property type="evidence" value="ECO:0007669"/>
    <property type="project" value="UniProtKB-KW"/>
</dbReference>
<dbReference type="InterPro" id="IPR035965">
    <property type="entry name" value="PAS-like_dom_sf"/>
</dbReference>
<dbReference type="GO" id="GO:0004673">
    <property type="term" value="F:protein histidine kinase activity"/>
    <property type="evidence" value="ECO:0007669"/>
    <property type="project" value="UniProtKB-EC"/>
</dbReference>
<keyword evidence="6" id="KW-0808">Transferase</keyword>
<feature type="domain" description="PAC" evidence="14">
    <location>
        <begin position="276"/>
        <end position="329"/>
    </location>
</feature>
<dbReference type="InterPro" id="IPR011102">
    <property type="entry name" value="Sig_transdc_His_kinase_HWE"/>
</dbReference>
<evidence type="ECO:0000256" key="5">
    <source>
        <dbReference type="ARBA" id="ARBA00022643"/>
    </source>
</evidence>
<evidence type="ECO:0000256" key="12">
    <source>
        <dbReference type="SAM" id="MobiDB-lite"/>
    </source>
</evidence>
<dbReference type="PROSITE" id="PS50113">
    <property type="entry name" value="PAC"/>
    <property type="match status" value="1"/>
</dbReference>
<dbReference type="Pfam" id="PF08447">
    <property type="entry name" value="PAS_3"/>
    <property type="match status" value="1"/>
</dbReference>
<keyword evidence="8" id="KW-0547">Nucleotide-binding</keyword>
<dbReference type="SUPFAM" id="SSF55781">
    <property type="entry name" value="GAF domain-like"/>
    <property type="match status" value="1"/>
</dbReference>
<dbReference type="InterPro" id="IPR000700">
    <property type="entry name" value="PAS-assoc_C"/>
</dbReference>
<evidence type="ECO:0000313" key="17">
    <source>
        <dbReference type="Proteomes" id="UP000531581"/>
    </source>
</evidence>
<evidence type="ECO:0000256" key="2">
    <source>
        <dbReference type="ARBA" id="ARBA00012438"/>
    </source>
</evidence>
<reference evidence="17 18" key="1">
    <citation type="submission" date="2020-05" db="EMBL/GenBank/DDBJ databases">
        <title>Draft Genome Sequences of Sphingomonas sp. Isolated from the International Space Station.</title>
        <authorList>
            <person name="Bijlani S."/>
            <person name="Singh N.K."/>
            <person name="Mason C.E."/>
            <person name="Wang C.C."/>
            <person name="Venkateswaran K."/>
        </authorList>
    </citation>
    <scope>NUCLEOTIDE SEQUENCE [LARGE SCALE GENOMIC DNA]</scope>
    <source>
        <strain evidence="15 18">IIF7SW-B5</strain>
        <strain evidence="16">ISS-IIF7SWP</strain>
    </source>
</reference>
<organism evidence="16 17">
    <name type="scientific">Sphingomonas sanguinis</name>
    <dbReference type="NCBI Taxonomy" id="33051"/>
    <lineage>
        <taxon>Bacteria</taxon>
        <taxon>Pseudomonadati</taxon>
        <taxon>Pseudomonadota</taxon>
        <taxon>Alphaproteobacteria</taxon>
        <taxon>Sphingomonadales</taxon>
        <taxon>Sphingomonadaceae</taxon>
        <taxon>Sphingomonas</taxon>
    </lineage>
</organism>
<evidence type="ECO:0000256" key="1">
    <source>
        <dbReference type="ARBA" id="ARBA00000085"/>
    </source>
</evidence>
<dbReference type="Gene3D" id="3.30.450.20">
    <property type="entry name" value="PAS domain"/>
    <property type="match status" value="1"/>
</dbReference>
<dbReference type="Pfam" id="PF13185">
    <property type="entry name" value="GAF_2"/>
    <property type="match status" value="1"/>
</dbReference>
<comment type="catalytic activity">
    <reaction evidence="1">
        <text>ATP + protein L-histidine = ADP + protein N-phospho-L-histidine.</text>
        <dbReference type="EC" id="2.7.13.3"/>
    </reaction>
</comment>
<evidence type="ECO:0000313" key="15">
    <source>
        <dbReference type="EMBL" id="NNG51787.1"/>
    </source>
</evidence>
<dbReference type="Proteomes" id="UP000557656">
    <property type="component" value="Unassembled WGS sequence"/>
</dbReference>
<dbReference type="Pfam" id="PF07536">
    <property type="entry name" value="HWE_HK"/>
    <property type="match status" value="1"/>
</dbReference>
<dbReference type="InterPro" id="IPR000014">
    <property type="entry name" value="PAS"/>
</dbReference>
<keyword evidence="5" id="KW-0288">FMN</keyword>
<dbReference type="EMBL" id="JABYQV010000011">
    <property type="protein sequence ID" value="NVP32076.1"/>
    <property type="molecule type" value="Genomic_DNA"/>
</dbReference>
<feature type="region of interest" description="Disordered" evidence="12">
    <location>
        <begin position="1"/>
        <end position="21"/>
    </location>
</feature>
<dbReference type="Gene3D" id="3.30.565.10">
    <property type="entry name" value="Histidine kinase-like ATPase, C-terminal domain"/>
    <property type="match status" value="1"/>
</dbReference>
<evidence type="ECO:0000259" key="14">
    <source>
        <dbReference type="PROSITE" id="PS50113"/>
    </source>
</evidence>
<dbReference type="Gene3D" id="3.30.450.40">
    <property type="match status" value="1"/>
</dbReference>
<sequence>MTELASLHGQTTLSEPPTGPVPRDAHVLAGINRILQEALRASTEEELGRLCLEVAEDLTGAAFSFFGERRDSLDRLDHIAISERGWAAYAGDNPDYKARRLPNGMQIHGIFGQVILQDRSMIVNDPASHPARVGTPEGHPSLRNFLGVPLRRDGETFAMIALGNHPTGFTEREKAIIEELAPAIVQALLTKRAEIASRASQRRLLTLIEGIPQLVWTATRDGQWTWVSQQWVAATGLSVEESLGHGWLAAVHPDDRDAARRFWDGAGEEAGEHGDLAMEGRLRHVETGRYRWYKTRATPVRDDHGRIVEWFGTSTDIDTLRRLRERQETLVAELQHRVRNILTIVRSIFTRTVENGGPLDEIADHFRGRLDSLARTQVVATQTRSGRVDLENLIRDELLGVGAIEDDRLSIEGPDVALPADTAESLGLAIHELTTNALKYGALRHPAGRLHIAWHLEHGSNGKCELIVKWDETGVPAMPVPPARQGFGTELIREALPYGLGARTRLDFRGGGVLCVITLPWINDEADTLNRSTEG</sequence>
<dbReference type="InterPro" id="IPR036890">
    <property type="entry name" value="HATPase_C_sf"/>
</dbReference>
<name>A0A7Y7QX65_9SPHN</name>
<evidence type="ECO:0000256" key="7">
    <source>
        <dbReference type="ARBA" id="ARBA00022737"/>
    </source>
</evidence>
<accession>A0A7Y7QX65</accession>
<dbReference type="RefSeq" id="WP_061781120.1">
    <property type="nucleotide sequence ID" value="NZ_JABEOV010000001.1"/>
</dbReference>
<evidence type="ECO:0000256" key="4">
    <source>
        <dbReference type="ARBA" id="ARBA00022630"/>
    </source>
</evidence>
<dbReference type="SMART" id="SM00911">
    <property type="entry name" value="HWE_HK"/>
    <property type="match status" value="1"/>
</dbReference>
<dbReference type="SMART" id="SM00065">
    <property type="entry name" value="GAF"/>
    <property type="match status" value="1"/>
</dbReference>
<dbReference type="PANTHER" id="PTHR41523">
    <property type="entry name" value="TWO-COMPONENT SYSTEM SENSOR PROTEIN"/>
    <property type="match status" value="1"/>
</dbReference>
<keyword evidence="18" id="KW-1185">Reference proteome</keyword>
<dbReference type="AlphaFoldDB" id="A0A7Y7QX65"/>
<dbReference type="NCBIfam" id="TIGR00229">
    <property type="entry name" value="sensory_box"/>
    <property type="match status" value="1"/>
</dbReference>
<dbReference type="EC" id="2.7.13.3" evidence="2"/>
<evidence type="ECO:0000259" key="13">
    <source>
        <dbReference type="PROSITE" id="PS50112"/>
    </source>
</evidence>
<feature type="domain" description="PAS" evidence="13">
    <location>
        <begin position="200"/>
        <end position="261"/>
    </location>
</feature>
<evidence type="ECO:0000313" key="18">
    <source>
        <dbReference type="Proteomes" id="UP000557656"/>
    </source>
</evidence>
<comment type="caution">
    <text evidence="16">The sequence shown here is derived from an EMBL/GenBank/DDBJ whole genome shotgun (WGS) entry which is preliminary data.</text>
</comment>
<evidence type="ECO:0000256" key="9">
    <source>
        <dbReference type="ARBA" id="ARBA00022777"/>
    </source>
</evidence>
<dbReference type="PANTHER" id="PTHR41523:SF7">
    <property type="entry name" value="HISTIDINE KINASE"/>
    <property type="match status" value="1"/>
</dbReference>
<dbReference type="FunFam" id="3.30.450.20:FF:000099">
    <property type="entry name" value="Sensory box sensor histidine kinase"/>
    <property type="match status" value="1"/>
</dbReference>
<dbReference type="InterPro" id="IPR013655">
    <property type="entry name" value="PAS_fold_3"/>
</dbReference>
<dbReference type="Proteomes" id="UP000531581">
    <property type="component" value="Unassembled WGS sequence"/>
</dbReference>
<dbReference type="EMBL" id="JABEOV010000001">
    <property type="protein sequence ID" value="NNG51787.1"/>
    <property type="molecule type" value="Genomic_DNA"/>
</dbReference>
<dbReference type="SUPFAM" id="SSF55785">
    <property type="entry name" value="PYP-like sensor domain (PAS domain)"/>
    <property type="match status" value="1"/>
</dbReference>
<keyword evidence="11" id="KW-0843">Virulence</keyword>
<keyword evidence="9" id="KW-0418">Kinase</keyword>
<protein>
    <recommendedName>
        <fullName evidence="2">histidine kinase</fullName>
        <ecNumber evidence="2">2.7.13.3</ecNumber>
    </recommendedName>
</protein>
<keyword evidence="10" id="KW-0067">ATP-binding</keyword>
<dbReference type="GeneID" id="78488341"/>
<evidence type="ECO:0000256" key="6">
    <source>
        <dbReference type="ARBA" id="ARBA00022679"/>
    </source>
</evidence>
<dbReference type="SUPFAM" id="SSF55874">
    <property type="entry name" value="ATPase domain of HSP90 chaperone/DNA topoisomerase II/histidine kinase"/>
    <property type="match status" value="1"/>
</dbReference>
<dbReference type="InterPro" id="IPR003018">
    <property type="entry name" value="GAF"/>
</dbReference>
<keyword evidence="3" id="KW-0597">Phosphoprotein</keyword>
<dbReference type="InterPro" id="IPR029016">
    <property type="entry name" value="GAF-like_dom_sf"/>
</dbReference>
<evidence type="ECO:0000256" key="10">
    <source>
        <dbReference type="ARBA" id="ARBA00022840"/>
    </source>
</evidence>
<dbReference type="PROSITE" id="PS50112">
    <property type="entry name" value="PAS"/>
    <property type="match status" value="1"/>
</dbReference>
<proteinExistence type="predicted"/>
<dbReference type="CDD" id="cd00130">
    <property type="entry name" value="PAS"/>
    <property type="match status" value="1"/>
</dbReference>
<evidence type="ECO:0000256" key="11">
    <source>
        <dbReference type="ARBA" id="ARBA00023026"/>
    </source>
</evidence>
<evidence type="ECO:0000256" key="3">
    <source>
        <dbReference type="ARBA" id="ARBA00022553"/>
    </source>
</evidence>
<dbReference type="SMART" id="SM00091">
    <property type="entry name" value="PAS"/>
    <property type="match status" value="1"/>
</dbReference>